<reference evidence="3" key="2">
    <citation type="submission" date="2016-05" db="EMBL/GenBank/DDBJ databases">
        <authorList>
            <person name="Naeem Raeece"/>
        </authorList>
    </citation>
    <scope>NUCLEOTIDE SEQUENCE [LARGE SCALE GENOMIC DNA]</scope>
</reference>
<dbReference type="Proteomes" id="UP000078555">
    <property type="component" value="Unassembled WGS sequence"/>
</dbReference>
<keyword evidence="4" id="KW-1185">Reference proteome</keyword>
<evidence type="ECO:0000313" key="4">
    <source>
        <dbReference type="Proteomes" id="UP000078555"/>
    </source>
</evidence>
<evidence type="ECO:0000313" key="3">
    <source>
        <dbReference type="Proteomes" id="UP000078550"/>
    </source>
</evidence>
<organism evidence="1 4">
    <name type="scientific">Plasmodium ovale wallikeri</name>
    <dbReference type="NCBI Taxonomy" id="864142"/>
    <lineage>
        <taxon>Eukaryota</taxon>
        <taxon>Sar</taxon>
        <taxon>Alveolata</taxon>
        <taxon>Apicomplexa</taxon>
        <taxon>Aconoidasida</taxon>
        <taxon>Haemosporida</taxon>
        <taxon>Plasmodiidae</taxon>
        <taxon>Plasmodium</taxon>
        <taxon>Plasmodium (Plasmodium)</taxon>
    </lineage>
</organism>
<sequence>MTIAFCWPEHFAEKVHNARRGHVRDNDNGTLPVLFTYFSMGCSFSFRKYTNEINVFALEVHNPPKKEDSPPRVANEGVKHFLLKFPHLLHLSTGTMLSCLLRMFRQTIHCHWGMIAVNKTQGQQQNIVQYNGEYNCLVC</sequence>
<evidence type="ECO:0000313" key="1">
    <source>
        <dbReference type="EMBL" id="SBT43591.1"/>
    </source>
</evidence>
<evidence type="ECO:0000313" key="2">
    <source>
        <dbReference type="EMBL" id="SBT44017.1"/>
    </source>
</evidence>
<proteinExistence type="predicted"/>
<name>A0A1A8ZIC8_PLAOA</name>
<protein>
    <submittedName>
        <fullName evidence="1">Uncharacterized protein</fullName>
    </submittedName>
</protein>
<reference evidence="4" key="1">
    <citation type="submission" date="2016-05" db="EMBL/GenBank/DDBJ databases">
        <authorList>
            <person name="Naeem R."/>
        </authorList>
    </citation>
    <scope>NUCLEOTIDE SEQUENCE [LARGE SCALE GENOMIC DNA]</scope>
</reference>
<accession>A0A1A8ZIC8</accession>
<dbReference type="AlphaFoldDB" id="A0A1A8ZIC8"/>
<reference evidence="1" key="3">
    <citation type="submission" date="2016-05" db="EMBL/GenBank/DDBJ databases">
        <authorList>
            <person name="Lavstsen T."/>
            <person name="Jespersen J.S."/>
        </authorList>
    </citation>
    <scope>NUCLEOTIDE SEQUENCE [LARGE SCALE GENOMIC DNA]</scope>
</reference>
<dbReference type="EMBL" id="FLRD01000130">
    <property type="protein sequence ID" value="SBT43591.1"/>
    <property type="molecule type" value="Genomic_DNA"/>
</dbReference>
<dbReference type="Proteomes" id="UP000078550">
    <property type="component" value="Unassembled WGS sequence"/>
</dbReference>
<gene>
    <name evidence="1" type="ORF">POVWA1_048170</name>
    <name evidence="2" type="ORF">POVWA2_047120</name>
</gene>
<dbReference type="EMBL" id="FLRE01000171">
    <property type="protein sequence ID" value="SBT44017.1"/>
    <property type="molecule type" value="Genomic_DNA"/>
</dbReference>